<dbReference type="AlphaFoldDB" id="A0A3G9K1M8"/>
<keyword evidence="3" id="KW-0328">Glycosyltransferase</keyword>
<keyword evidence="4" id="KW-0808">Transferase</keyword>
<feature type="transmembrane region" description="Helical" evidence="8">
    <location>
        <begin position="120"/>
        <end position="138"/>
    </location>
</feature>
<evidence type="ECO:0000256" key="7">
    <source>
        <dbReference type="ARBA" id="ARBA00023136"/>
    </source>
</evidence>
<evidence type="ECO:0000313" key="10">
    <source>
        <dbReference type="Proteomes" id="UP000278152"/>
    </source>
</evidence>
<evidence type="ECO:0000256" key="8">
    <source>
        <dbReference type="SAM" id="Phobius"/>
    </source>
</evidence>
<accession>A0A3G9K1M8</accession>
<feature type="transmembrane region" description="Helical" evidence="8">
    <location>
        <begin position="406"/>
        <end position="431"/>
    </location>
</feature>
<feature type="transmembrane region" description="Helical" evidence="8">
    <location>
        <begin position="12"/>
        <end position="33"/>
    </location>
</feature>
<dbReference type="InterPro" id="IPR050297">
    <property type="entry name" value="LipidA_mod_glycosyltrf_83"/>
</dbReference>
<evidence type="ECO:0000256" key="4">
    <source>
        <dbReference type="ARBA" id="ARBA00022679"/>
    </source>
</evidence>
<evidence type="ECO:0000256" key="5">
    <source>
        <dbReference type="ARBA" id="ARBA00022692"/>
    </source>
</evidence>
<dbReference type="PANTHER" id="PTHR33908:SF11">
    <property type="entry name" value="MEMBRANE PROTEIN"/>
    <property type="match status" value="1"/>
</dbReference>
<dbReference type="PANTHER" id="PTHR33908">
    <property type="entry name" value="MANNOSYLTRANSFERASE YKCB-RELATED"/>
    <property type="match status" value="1"/>
</dbReference>
<feature type="transmembrane region" description="Helical" evidence="8">
    <location>
        <begin position="242"/>
        <end position="262"/>
    </location>
</feature>
<proteinExistence type="predicted"/>
<dbReference type="GO" id="GO:0005886">
    <property type="term" value="C:plasma membrane"/>
    <property type="evidence" value="ECO:0007669"/>
    <property type="project" value="UniProtKB-SubCell"/>
</dbReference>
<protein>
    <submittedName>
        <fullName evidence="9">Uncharacterized protein</fullName>
    </submittedName>
</protein>
<dbReference type="Proteomes" id="UP000278152">
    <property type="component" value="Chromosome"/>
</dbReference>
<feature type="transmembrane region" description="Helical" evidence="8">
    <location>
        <begin position="374"/>
        <end position="394"/>
    </location>
</feature>
<feature type="transmembrane region" description="Helical" evidence="8">
    <location>
        <begin position="343"/>
        <end position="362"/>
    </location>
</feature>
<dbReference type="EMBL" id="AP019314">
    <property type="protein sequence ID" value="BBH41219.1"/>
    <property type="molecule type" value="Genomic_DNA"/>
</dbReference>
<feature type="transmembrane region" description="Helical" evidence="8">
    <location>
        <begin position="318"/>
        <end position="336"/>
    </location>
</feature>
<evidence type="ECO:0000313" key="9">
    <source>
        <dbReference type="EMBL" id="BBH41219.1"/>
    </source>
</evidence>
<evidence type="ECO:0000256" key="3">
    <source>
        <dbReference type="ARBA" id="ARBA00022676"/>
    </source>
</evidence>
<keyword evidence="5 8" id="KW-0812">Transmembrane</keyword>
<organism evidence="9 10">
    <name type="scientific">Microcystis viridis NIES-102</name>
    <dbReference type="NCBI Taxonomy" id="213615"/>
    <lineage>
        <taxon>Bacteria</taxon>
        <taxon>Bacillati</taxon>
        <taxon>Cyanobacteriota</taxon>
        <taxon>Cyanophyceae</taxon>
        <taxon>Oscillatoriophycideae</taxon>
        <taxon>Chroococcales</taxon>
        <taxon>Microcystaceae</taxon>
        <taxon>Microcystis</taxon>
    </lineage>
</organism>
<feature type="transmembrane region" description="Helical" evidence="8">
    <location>
        <begin position="173"/>
        <end position="194"/>
    </location>
</feature>
<evidence type="ECO:0000256" key="1">
    <source>
        <dbReference type="ARBA" id="ARBA00004651"/>
    </source>
</evidence>
<keyword evidence="2" id="KW-1003">Cell membrane</keyword>
<gene>
    <name evidence="9" type="ORF">myaer102_38220</name>
</gene>
<feature type="transmembrane region" description="Helical" evidence="8">
    <location>
        <begin position="144"/>
        <end position="161"/>
    </location>
</feature>
<feature type="transmembrane region" description="Helical" evidence="8">
    <location>
        <begin position="200"/>
        <end position="230"/>
    </location>
</feature>
<evidence type="ECO:0000256" key="6">
    <source>
        <dbReference type="ARBA" id="ARBA00022989"/>
    </source>
</evidence>
<dbReference type="GO" id="GO:0016763">
    <property type="term" value="F:pentosyltransferase activity"/>
    <property type="evidence" value="ECO:0007669"/>
    <property type="project" value="TreeGrafter"/>
</dbReference>
<dbReference type="RefSeq" id="WP_125731475.1">
    <property type="nucleotide sequence ID" value="NZ_AP019314.1"/>
</dbReference>
<comment type="subcellular location">
    <subcellularLocation>
        <location evidence="1">Cell membrane</location>
        <topology evidence="1">Multi-pass membrane protein</topology>
    </subcellularLocation>
</comment>
<dbReference type="KEGG" id="mvz:myaer102_38220"/>
<keyword evidence="6 8" id="KW-1133">Transmembrane helix</keyword>
<name>A0A3G9K1M8_MICVR</name>
<reference evidence="9 10" key="1">
    <citation type="submission" date="2018-11" db="EMBL/GenBank/DDBJ databases">
        <title>Complete genome sequence of Microcystis aeruginosa NIES-102.</title>
        <authorList>
            <person name="Yamaguchi H."/>
            <person name="Suzuki S."/>
            <person name="Kawachi M."/>
        </authorList>
    </citation>
    <scope>NUCLEOTIDE SEQUENCE [LARGE SCALE GENOMIC DNA]</scope>
    <source>
        <strain evidence="9 10">NIES-102</strain>
    </source>
</reference>
<evidence type="ECO:0000256" key="2">
    <source>
        <dbReference type="ARBA" id="ARBA00022475"/>
    </source>
</evidence>
<sequence length="542" mass="62370">MLMELKAGFLKIPNWLKALVLISLILGIFLRFYNLDGKLYSNDEAFSTTYIYGQNIANIIDVKIVSASELQNYQRYNTDEGIFDSFKRLLERPYVFPPLYAFMVQIWSRFWSLFLTEPAIITRSCSAFISLFSLPFMYWLCWELFQSASIAWLGTAIFAISPLQLQYSQIVRTYSLITAFTLLSSATLLHSLRVPKKINWLLYTFTVAFGLYSNILFAFVIISHALYIIIDSRGRITKNVKNYILSSLLGISLFMPWFYLFLTKPGLFGYSVEQPAEQNIPITGLIKDWMRGVLRIFIDLNDGWIKDTDSFLLLQRTSWIFLLVFLLTSVVFLIFNAGKNKNWMILALLIGGGGILMIKDAISGTGFSVRLRYMLPYAIGWQLAATALIAYLFYSRLSWQRQLSKIIISSLLLLGLLSSWIIASSPSWWAFGAPDYPAIAQKLNKLEKPVVLYDDFADALTMSYLVNHNVYSHLTKRAEFHLENNPNQPNDIYRGYTDIIIFRPSSTLVEKLQSTENFVLEPLFKSQENYPSKPNAWKVIKR</sequence>
<dbReference type="GO" id="GO:0009103">
    <property type="term" value="P:lipopolysaccharide biosynthetic process"/>
    <property type="evidence" value="ECO:0007669"/>
    <property type="project" value="UniProtKB-ARBA"/>
</dbReference>
<keyword evidence="7 8" id="KW-0472">Membrane</keyword>
<feature type="transmembrane region" description="Helical" evidence="8">
    <location>
        <begin position="94"/>
        <end position="113"/>
    </location>
</feature>